<gene>
    <name evidence="1" type="ORF">FTV88_2501</name>
</gene>
<keyword evidence="2" id="KW-1185">Reference proteome</keyword>
<dbReference type="AlphaFoldDB" id="A0A5Q2N002"/>
<dbReference type="KEGG" id="hcv:FTV88_2501"/>
<dbReference type="Proteomes" id="UP000366051">
    <property type="component" value="Chromosome"/>
</dbReference>
<organism evidence="1 2">
    <name type="scientific">Heliorestis convoluta</name>
    <dbReference type="NCBI Taxonomy" id="356322"/>
    <lineage>
        <taxon>Bacteria</taxon>
        <taxon>Bacillati</taxon>
        <taxon>Bacillota</taxon>
        <taxon>Clostridia</taxon>
        <taxon>Eubacteriales</taxon>
        <taxon>Heliobacteriaceae</taxon>
        <taxon>Heliorestis</taxon>
    </lineage>
</organism>
<evidence type="ECO:0000313" key="2">
    <source>
        <dbReference type="Proteomes" id="UP000366051"/>
    </source>
</evidence>
<protein>
    <submittedName>
        <fullName evidence="1">Peptidase M56 BlaR1</fullName>
    </submittedName>
</protein>
<name>A0A5Q2N002_9FIRM</name>
<reference evidence="2" key="1">
    <citation type="submission" date="2019-11" db="EMBL/GenBank/DDBJ databases">
        <title>Genome sequence of Heliorestis convoluta strain HH, an alkaliphilic and minimalistic phototrophic bacterium from a soda lake in Egypt.</title>
        <authorList>
            <person name="Dewey E.D."/>
            <person name="Stokes L.M."/>
            <person name="Burchell B.M."/>
            <person name="Shaffer K.N."/>
            <person name="Huntington A.M."/>
            <person name="Baker J.M."/>
            <person name="Nadendla S."/>
            <person name="Giglio M.G."/>
            <person name="Touchman J.W."/>
            <person name="Blankenship R.E."/>
            <person name="Madigan M.T."/>
            <person name="Sattley W.M."/>
        </authorList>
    </citation>
    <scope>NUCLEOTIDE SEQUENCE [LARGE SCALE GENOMIC DNA]</scope>
    <source>
        <strain evidence="2">HH</strain>
    </source>
</reference>
<accession>A0A5Q2N002</accession>
<sequence length="257" mass="28887">MLLSADELGEIYNQLSVLNPQGLEGAISDAIKNQGKGYYPGEYLTEGHIILGLEKKDKDLIVYTIASTGWFGFENAIFTKTSGTGAIPTVMTFTYNELGEYELLDYQEPRDGSEYAPSLKKLFPESLQKPLLSGNIDTTDLDRQQEAQAEVYLQNIGRSAQVQIDYVEKQLPEIDVTASNKLFSELSKHDSFLNNCPYWLGTREEIEEGIRYIYETAQSKADDGTDLITFSKTKEDGAMVEKRVYMIVGQEPMPIYP</sequence>
<evidence type="ECO:0000313" key="1">
    <source>
        <dbReference type="EMBL" id="QGG48594.1"/>
    </source>
</evidence>
<dbReference type="EMBL" id="CP045875">
    <property type="protein sequence ID" value="QGG48594.1"/>
    <property type="molecule type" value="Genomic_DNA"/>
</dbReference>
<proteinExistence type="predicted"/>